<keyword evidence="1" id="KW-0812">Transmembrane</keyword>
<evidence type="ECO:0000256" key="1">
    <source>
        <dbReference type="SAM" id="Phobius"/>
    </source>
</evidence>
<dbReference type="RefSeq" id="WP_089716880.1">
    <property type="nucleotide sequence ID" value="NZ_FMYT01000017.1"/>
</dbReference>
<dbReference type="EMBL" id="FNBJ01000010">
    <property type="protein sequence ID" value="SDF35806.1"/>
    <property type="molecule type" value="Genomic_DNA"/>
</dbReference>
<dbReference type="Proteomes" id="UP000324896">
    <property type="component" value="Unassembled WGS sequence"/>
</dbReference>
<evidence type="ECO:0000313" key="13">
    <source>
        <dbReference type="Proteomes" id="UP000324896"/>
    </source>
</evidence>
<accession>A0A1G6QAC0</accession>
<evidence type="ECO:0000313" key="5">
    <source>
        <dbReference type="EMBL" id="SDI58110.1"/>
    </source>
</evidence>
<reference evidence="2 11" key="3">
    <citation type="submission" date="2018-04" db="EMBL/GenBank/DDBJ databases">
        <title>Subsurface microbial communities from deep shales in Ohio and West Virginia, USA.</title>
        <authorList>
            <person name="Wrighton K."/>
        </authorList>
    </citation>
    <scope>NUCLEOTIDE SEQUENCE [LARGE SCALE GENOMIC DNA]</scope>
    <source>
        <strain evidence="2 11">MSL28</strain>
    </source>
</reference>
<evidence type="ECO:0000313" key="11">
    <source>
        <dbReference type="Proteomes" id="UP000247389"/>
    </source>
</evidence>
<evidence type="ECO:0000313" key="9">
    <source>
        <dbReference type="Proteomes" id="UP000198945"/>
    </source>
</evidence>
<dbReference type="EMBL" id="FOHG01000010">
    <property type="protein sequence ID" value="SES89909.1"/>
    <property type="molecule type" value="Genomic_DNA"/>
</dbReference>
<organism evidence="3 13">
    <name type="scientific">Halanaerobium congolense</name>
    <dbReference type="NCBI Taxonomy" id="54121"/>
    <lineage>
        <taxon>Bacteria</taxon>
        <taxon>Bacillati</taxon>
        <taxon>Bacillota</taxon>
        <taxon>Clostridia</taxon>
        <taxon>Halanaerobiales</taxon>
        <taxon>Halanaerobiaceae</taxon>
        <taxon>Halanaerobium</taxon>
    </lineage>
</organism>
<reference evidence="8 10" key="1">
    <citation type="submission" date="2016-10" db="EMBL/GenBank/DDBJ databases">
        <authorList>
            <person name="Varghese N."/>
            <person name="Submissions S."/>
        </authorList>
    </citation>
    <scope>NUCLEOTIDE SEQUENCE [LARGE SCALE GENOMIC DNA]</scope>
    <source>
        <strain evidence="3 13">WG10</strain>
        <strain evidence="4 10">WG2</strain>
        <strain evidence="6 8">WG5</strain>
    </source>
</reference>
<protein>
    <submittedName>
        <fullName evidence="3">Uncharacterized protein</fullName>
    </submittedName>
</protein>
<evidence type="ECO:0000313" key="2">
    <source>
        <dbReference type="EMBL" id="PXV67906.1"/>
    </source>
</evidence>
<proteinExistence type="predicted"/>
<evidence type="ECO:0000313" key="8">
    <source>
        <dbReference type="Proteomes" id="UP000198612"/>
    </source>
</evidence>
<feature type="transmembrane region" description="Helical" evidence="1">
    <location>
        <begin position="118"/>
        <end position="135"/>
    </location>
</feature>
<evidence type="ECO:0000313" key="12">
    <source>
        <dbReference type="Proteomes" id="UP000295758"/>
    </source>
</evidence>
<dbReference type="EMBL" id="QICM01000006">
    <property type="protein sequence ID" value="PXV67906.1"/>
    <property type="molecule type" value="Genomic_DNA"/>
</dbReference>
<dbReference type="EMBL" id="SOAA01000001">
    <property type="protein sequence ID" value="TDS35314.1"/>
    <property type="molecule type" value="Genomic_DNA"/>
</dbReference>
<dbReference type="Proteomes" id="UP000198945">
    <property type="component" value="Unassembled WGS sequence"/>
</dbReference>
<keyword evidence="1" id="KW-0472">Membrane</keyword>
<evidence type="ECO:0000313" key="4">
    <source>
        <dbReference type="EMBL" id="SDF35806.1"/>
    </source>
</evidence>
<reference evidence="5 9" key="2">
    <citation type="submission" date="2016-10" db="EMBL/GenBank/DDBJ databases">
        <authorList>
            <person name="de Groot N.N."/>
        </authorList>
    </citation>
    <scope>NUCLEOTIDE SEQUENCE [LARGE SCALE GENOMIC DNA]</scope>
    <source>
        <strain evidence="5 9">WG7</strain>
    </source>
</reference>
<dbReference type="Proteomes" id="UP000295758">
    <property type="component" value="Unassembled WGS sequence"/>
</dbReference>
<gene>
    <name evidence="7" type="ORF">BY453_10128</name>
    <name evidence="2" type="ORF">C8C78_10632</name>
    <name evidence="3" type="ORF">SAMN04488597_11720</name>
    <name evidence="4" type="ORF">SAMN04488598_11064</name>
    <name evidence="6" type="ORF">SAMN04515652_11065</name>
    <name evidence="5" type="ORF">SAMN04515654_10917</name>
</gene>
<dbReference type="Proteomes" id="UP000198612">
    <property type="component" value="Unassembled WGS sequence"/>
</dbReference>
<keyword evidence="1" id="KW-1133">Transmembrane helix</keyword>
<dbReference type="Proteomes" id="UP000247389">
    <property type="component" value="Unassembled WGS sequence"/>
</dbReference>
<dbReference type="Proteomes" id="UP000199519">
    <property type="component" value="Unassembled WGS sequence"/>
</dbReference>
<evidence type="ECO:0000313" key="10">
    <source>
        <dbReference type="Proteomes" id="UP000199519"/>
    </source>
</evidence>
<evidence type="ECO:0000313" key="3">
    <source>
        <dbReference type="EMBL" id="SDC89243.1"/>
    </source>
</evidence>
<sequence>MKLNGKQVISLKNIYELKPHIDNNIVFCCNKSDVVKTYSKKLEALDRVETAVKVKLKKAMMIIYISSIFLKEIKILSSKLKLHKYEFANGIKEILAKLYNGITFFLEELLQKTKITRTFKAFFTLMIVRIFFAILKNGESLFSKDVDN</sequence>
<keyword evidence="10" id="KW-1185">Reference proteome</keyword>
<dbReference type="EMBL" id="FMYT01000017">
    <property type="protein sequence ID" value="SDC89243.1"/>
    <property type="molecule type" value="Genomic_DNA"/>
</dbReference>
<reference evidence="7 12" key="4">
    <citation type="submission" date="2019-03" db="EMBL/GenBank/DDBJ databases">
        <title>Deep subsurface shale carbon reservoir microbial communities from Ohio and West Virginia, USA.</title>
        <authorList>
            <person name="Wrighton K."/>
        </authorList>
    </citation>
    <scope>NUCLEOTIDE SEQUENCE [LARGE SCALE GENOMIC DNA]</scope>
    <source>
        <strain evidence="7 12">UTICA-S4D12</strain>
    </source>
</reference>
<dbReference type="EMBL" id="FNEH01000009">
    <property type="protein sequence ID" value="SDI58110.1"/>
    <property type="molecule type" value="Genomic_DNA"/>
</dbReference>
<name>A0A1G6QAC0_9FIRM</name>
<evidence type="ECO:0000313" key="6">
    <source>
        <dbReference type="EMBL" id="SES89909.1"/>
    </source>
</evidence>
<dbReference type="AlphaFoldDB" id="A0A1G6QAC0"/>
<evidence type="ECO:0000313" key="7">
    <source>
        <dbReference type="EMBL" id="TDS35314.1"/>
    </source>
</evidence>